<evidence type="ECO:0000256" key="8">
    <source>
        <dbReference type="SAM" id="Phobius"/>
    </source>
</evidence>
<dbReference type="PANTHER" id="PTHR36838">
    <property type="entry name" value="AUXIN EFFLUX CARRIER FAMILY PROTEIN"/>
    <property type="match status" value="1"/>
</dbReference>
<evidence type="ECO:0000256" key="2">
    <source>
        <dbReference type="ARBA" id="ARBA00010145"/>
    </source>
</evidence>
<name>A0A369TA18_9PROT</name>
<reference evidence="9 10" key="1">
    <citation type="submission" date="2018-07" db="EMBL/GenBank/DDBJ databases">
        <title>Venubactetium sediminum gen. nov., sp. nov., isolated from a marine solar saltern.</title>
        <authorList>
            <person name="Wang S."/>
        </authorList>
    </citation>
    <scope>NUCLEOTIDE SEQUENCE [LARGE SCALE GENOMIC DNA]</scope>
    <source>
        <strain evidence="9 10">WD2A32</strain>
    </source>
</reference>
<dbReference type="AlphaFoldDB" id="A0A369TA18"/>
<dbReference type="Proteomes" id="UP000253941">
    <property type="component" value="Unassembled WGS sequence"/>
</dbReference>
<dbReference type="RefSeq" id="WP_114582061.1">
    <property type="nucleotide sequence ID" value="NZ_QPMH01000007.1"/>
</dbReference>
<dbReference type="Pfam" id="PF03547">
    <property type="entry name" value="Mem_trans"/>
    <property type="match status" value="1"/>
</dbReference>
<keyword evidence="6 8" id="KW-1133">Transmembrane helix</keyword>
<evidence type="ECO:0000256" key="4">
    <source>
        <dbReference type="ARBA" id="ARBA00022475"/>
    </source>
</evidence>
<dbReference type="EMBL" id="QPMH01000007">
    <property type="protein sequence ID" value="RDD62163.1"/>
    <property type="molecule type" value="Genomic_DNA"/>
</dbReference>
<protein>
    <submittedName>
        <fullName evidence="9">AEC family transporter</fullName>
    </submittedName>
</protein>
<evidence type="ECO:0000256" key="7">
    <source>
        <dbReference type="ARBA" id="ARBA00023136"/>
    </source>
</evidence>
<evidence type="ECO:0000313" key="10">
    <source>
        <dbReference type="Proteomes" id="UP000253941"/>
    </source>
</evidence>
<evidence type="ECO:0000256" key="6">
    <source>
        <dbReference type="ARBA" id="ARBA00022989"/>
    </source>
</evidence>
<evidence type="ECO:0000256" key="1">
    <source>
        <dbReference type="ARBA" id="ARBA00004651"/>
    </source>
</evidence>
<feature type="transmembrane region" description="Helical" evidence="8">
    <location>
        <begin position="7"/>
        <end position="27"/>
    </location>
</feature>
<dbReference type="Gene3D" id="1.20.1530.20">
    <property type="match status" value="1"/>
</dbReference>
<organism evidence="9 10">
    <name type="scientific">Ferruginivarius sediminum</name>
    <dbReference type="NCBI Taxonomy" id="2661937"/>
    <lineage>
        <taxon>Bacteria</taxon>
        <taxon>Pseudomonadati</taxon>
        <taxon>Pseudomonadota</taxon>
        <taxon>Alphaproteobacteria</taxon>
        <taxon>Rhodospirillales</taxon>
        <taxon>Rhodospirillaceae</taxon>
        <taxon>Ferruginivarius</taxon>
    </lineage>
</organism>
<feature type="transmembrane region" description="Helical" evidence="8">
    <location>
        <begin position="65"/>
        <end position="88"/>
    </location>
</feature>
<keyword evidence="5 8" id="KW-0812">Transmembrane</keyword>
<dbReference type="InterPro" id="IPR004776">
    <property type="entry name" value="Mem_transp_PIN-like"/>
</dbReference>
<dbReference type="GO" id="GO:0055085">
    <property type="term" value="P:transmembrane transport"/>
    <property type="evidence" value="ECO:0007669"/>
    <property type="project" value="InterPro"/>
</dbReference>
<dbReference type="PANTHER" id="PTHR36838:SF3">
    <property type="entry name" value="TRANSPORTER AUXIN EFFLUX CARRIER EC FAMILY"/>
    <property type="match status" value="1"/>
</dbReference>
<sequence>MSILLDIVIPVFGLVGIGYVAALLRLFDAERLKGLSYFAFGFAIPALLLRSMARMELEGQVAWPFLLSYYIGTFAVFAIGLAVARIAFGRTLREAAIAGMASSYSNTVLLGIPLLLTVFGERASLPVFLLIAFHSLLIFPTVTTVLELGRGASEHLRHIPLSTLRGLVRNPILVGLGVGLLINMAGVALPETVDSLLQTLGRAAVPCALFAMGASLHGYGVVGEKAQIGALVSLKLLVHPFAVWLLASQVFALDPLWMNVAVVMAALPAGVNVYVMAENYGAAAQAAAGTVLLGTATAVASISGLLFVLGPQ</sequence>
<keyword evidence="10" id="KW-1185">Reference proteome</keyword>
<feature type="transmembrane region" description="Helical" evidence="8">
    <location>
        <begin position="287"/>
        <end position="309"/>
    </location>
</feature>
<dbReference type="InterPro" id="IPR038770">
    <property type="entry name" value="Na+/solute_symporter_sf"/>
</dbReference>
<keyword evidence="7 8" id="KW-0472">Membrane</keyword>
<feature type="transmembrane region" description="Helical" evidence="8">
    <location>
        <begin position="228"/>
        <end position="250"/>
    </location>
</feature>
<keyword evidence="3" id="KW-0813">Transport</keyword>
<comment type="subcellular location">
    <subcellularLocation>
        <location evidence="1">Cell membrane</location>
        <topology evidence="1">Multi-pass membrane protein</topology>
    </subcellularLocation>
</comment>
<proteinExistence type="inferred from homology"/>
<feature type="transmembrane region" description="Helical" evidence="8">
    <location>
        <begin position="167"/>
        <end position="189"/>
    </location>
</feature>
<feature type="transmembrane region" description="Helical" evidence="8">
    <location>
        <begin position="256"/>
        <end position="275"/>
    </location>
</feature>
<evidence type="ECO:0000313" key="9">
    <source>
        <dbReference type="EMBL" id="RDD62163.1"/>
    </source>
</evidence>
<accession>A0A369TA18</accession>
<dbReference type="GO" id="GO:0005886">
    <property type="term" value="C:plasma membrane"/>
    <property type="evidence" value="ECO:0007669"/>
    <property type="project" value="UniProtKB-SubCell"/>
</dbReference>
<feature type="transmembrane region" description="Helical" evidence="8">
    <location>
        <begin position="125"/>
        <end position="146"/>
    </location>
</feature>
<evidence type="ECO:0000256" key="3">
    <source>
        <dbReference type="ARBA" id="ARBA00022448"/>
    </source>
</evidence>
<gene>
    <name evidence="9" type="ORF">DRB17_10070</name>
</gene>
<comment type="similarity">
    <text evidence="2">Belongs to the auxin efflux carrier (TC 2.A.69) family.</text>
</comment>
<comment type="caution">
    <text evidence="9">The sequence shown here is derived from an EMBL/GenBank/DDBJ whole genome shotgun (WGS) entry which is preliminary data.</text>
</comment>
<evidence type="ECO:0000256" key="5">
    <source>
        <dbReference type="ARBA" id="ARBA00022692"/>
    </source>
</evidence>
<feature type="transmembrane region" description="Helical" evidence="8">
    <location>
        <begin position="34"/>
        <end position="53"/>
    </location>
</feature>
<feature type="transmembrane region" description="Helical" evidence="8">
    <location>
        <begin position="95"/>
        <end position="119"/>
    </location>
</feature>
<keyword evidence="4" id="KW-1003">Cell membrane</keyword>
<feature type="transmembrane region" description="Helical" evidence="8">
    <location>
        <begin position="195"/>
        <end position="216"/>
    </location>
</feature>